<gene>
    <name evidence="2" type="ORF">LptCag_1437</name>
</gene>
<proteinExistence type="predicted"/>
<dbReference type="PATRIC" id="fig|178606.4.peg.1439"/>
<dbReference type="EMBL" id="JPGK01000005">
    <property type="protein sequence ID" value="KGA93727.1"/>
    <property type="molecule type" value="Genomic_DNA"/>
</dbReference>
<dbReference type="AlphaFoldDB" id="A0A094WDJ9"/>
<comment type="caution">
    <text evidence="2">The sequence shown here is derived from an EMBL/GenBank/DDBJ whole genome shotgun (WGS) entry which is preliminary data.</text>
</comment>
<accession>A0A094WDJ9</accession>
<dbReference type="Proteomes" id="UP000029452">
    <property type="component" value="Unassembled WGS sequence"/>
</dbReference>
<organism evidence="2 3">
    <name type="scientific">Leptospirillum ferriphilum</name>
    <dbReference type="NCBI Taxonomy" id="178606"/>
    <lineage>
        <taxon>Bacteria</taxon>
        <taxon>Pseudomonadati</taxon>
        <taxon>Nitrospirota</taxon>
        <taxon>Nitrospiria</taxon>
        <taxon>Nitrospirales</taxon>
        <taxon>Nitrospiraceae</taxon>
        <taxon>Leptospirillum</taxon>
    </lineage>
</organism>
<reference evidence="2 3" key="1">
    <citation type="submission" date="2014-06" db="EMBL/GenBank/DDBJ databases">
        <title>Draft genome sequence of iron oxidizing acidophile Leptospirillum ferriphilum DSM14647.</title>
        <authorList>
            <person name="Cardenas J.P."/>
            <person name="Lazcano M."/>
            <person name="Ossandon F.J."/>
            <person name="Corbett M."/>
            <person name="Holmes D.S."/>
            <person name="Watkin E."/>
        </authorList>
    </citation>
    <scope>NUCLEOTIDE SEQUENCE [LARGE SCALE GENOMIC DNA]</scope>
    <source>
        <strain evidence="2 3">DSM 14647</strain>
    </source>
</reference>
<sequence length="53" mass="6046">MHALFTESYPSSFHNPSSDDFRNADRMKEKMSFISSSVSCILPSLDEHKNIPL</sequence>
<protein>
    <submittedName>
        <fullName evidence="2">Uncharacterized protein</fullName>
    </submittedName>
</protein>
<evidence type="ECO:0000313" key="2">
    <source>
        <dbReference type="EMBL" id="KGA93727.1"/>
    </source>
</evidence>
<feature type="region of interest" description="Disordered" evidence="1">
    <location>
        <begin position="1"/>
        <end position="21"/>
    </location>
</feature>
<evidence type="ECO:0000313" key="3">
    <source>
        <dbReference type="Proteomes" id="UP000029452"/>
    </source>
</evidence>
<name>A0A094WDJ9_9BACT</name>
<evidence type="ECO:0000256" key="1">
    <source>
        <dbReference type="SAM" id="MobiDB-lite"/>
    </source>
</evidence>